<sequence length="911" mass="98885">MRAIAPLLLSLAILSVPAWAASPAPAVPAPESLRIKHEKIVLPNGLTVLVHEDHSVPLVAVNVWYHVGSRDERRGRTGFAHLFEHFFFNGSQNYPHGFREAMDDLGANNRNGTTNTDRTNFFEDVPVSGLERTLYLEADRMGFLAGNINQEMLERERGVVQNEKRQGENQPYGRVFDRLVQLIYPYSHPYSWSTIGSMEDLQAAKLDDIKQWYATYYGPNNAVLSLAGDITVEQARALASKYFAAIPPGPPLPRIQTWVPALEQDLRDTVQDRVPQHRIYRVWHLPPMGERDVHAMELFASVLAGSESAPLSKRLVFDTQLATDVSASVWDKQLTSTFVVTVDVKPGADPLQAERELDATLAKLLAQGPAAAELQRARSRYLADFARNSQRLGGFGGRSDVLAESETYFGDPEAYLKRLNDLAGLSPAQVQSAAREWLGRHHATLTVAPFPQLSAGRDGFDRSQLPALGAPPQVDFPKVQRTTLSNGLKVMLLERHSAPLVNVALAVDAGASADPADAPGTSRFALDLLLKGTTSRDTFRLVDERDALGATLGVGNSLDQSLVYLTALRPNLGGSLALLADVARNPAFPADMVEIQRKQQLAAIEQQRASPAGAATRTLPPLLFGPGHAYGNAGGSLGKEASVAALPRSALQSWHARWFVPSNATLIVAGDVTMDALKPELERSFGNWQGGAAPQKSLSATQSPGRGKVVLIDKPDAPQSVILAAHLGPTGASDQDLALETVMRNFGGMATSRLNRNLRLEKHWSYGTSGGLSGARGPRAFTVIAPVQTDKTKESMVEVLKEIRGVAGARPLAGEEYESIMRSQVARLPGRFETLDSLIAAGGDIANTGRAPEYYYDYAQRLRALDPDALARAGKVVQPDELVWIVVGDLKKIEAGVRELNFGEVVRAQAE</sequence>
<dbReference type="GO" id="GO:0046872">
    <property type="term" value="F:metal ion binding"/>
    <property type="evidence" value="ECO:0007669"/>
    <property type="project" value="InterPro"/>
</dbReference>
<comment type="caution">
    <text evidence="4">The sequence shown here is derived from an EMBL/GenBank/DDBJ whole genome shotgun (WGS) entry which is preliminary data.</text>
</comment>
<keyword evidence="5" id="KW-1185">Reference proteome</keyword>
<dbReference type="PANTHER" id="PTHR11851:SF224">
    <property type="entry name" value="PROCESSING PROTEASE"/>
    <property type="match status" value="1"/>
</dbReference>
<name>A0A371K5P7_9GAMM</name>
<dbReference type="InterPro" id="IPR050361">
    <property type="entry name" value="MPP/UQCRC_Complex"/>
</dbReference>
<dbReference type="Proteomes" id="UP000264492">
    <property type="component" value="Unassembled WGS sequence"/>
</dbReference>
<evidence type="ECO:0000313" key="4">
    <source>
        <dbReference type="EMBL" id="RDZ29246.1"/>
    </source>
</evidence>
<protein>
    <submittedName>
        <fullName evidence="4">Insulinase family protein</fullName>
    </submittedName>
</protein>
<evidence type="ECO:0000259" key="3">
    <source>
        <dbReference type="Pfam" id="PF05193"/>
    </source>
</evidence>
<evidence type="ECO:0000313" key="5">
    <source>
        <dbReference type="Proteomes" id="UP000264492"/>
    </source>
</evidence>
<accession>A0A371K5P7</accession>
<dbReference type="Pfam" id="PF00675">
    <property type="entry name" value="Peptidase_M16"/>
    <property type="match status" value="2"/>
</dbReference>
<dbReference type="OrthoDB" id="9811314at2"/>
<feature type="signal peptide" evidence="1">
    <location>
        <begin position="1"/>
        <end position="20"/>
    </location>
</feature>
<dbReference type="AlphaFoldDB" id="A0A371K5P7"/>
<dbReference type="InterPro" id="IPR007863">
    <property type="entry name" value="Peptidase_M16_C"/>
</dbReference>
<dbReference type="Gene3D" id="3.30.830.10">
    <property type="entry name" value="Metalloenzyme, LuxS/M16 peptidase-like"/>
    <property type="match status" value="4"/>
</dbReference>
<evidence type="ECO:0000259" key="2">
    <source>
        <dbReference type="Pfam" id="PF00675"/>
    </source>
</evidence>
<dbReference type="EMBL" id="QTSU01000001">
    <property type="protein sequence ID" value="RDZ29246.1"/>
    <property type="molecule type" value="Genomic_DNA"/>
</dbReference>
<proteinExistence type="predicted"/>
<feature type="domain" description="Peptidase M16 N-terminal" evidence="2">
    <location>
        <begin position="48"/>
        <end position="181"/>
    </location>
</feature>
<feature type="domain" description="Peptidase M16 N-terminal" evidence="2">
    <location>
        <begin position="490"/>
        <end position="612"/>
    </location>
</feature>
<organism evidence="4 5">
    <name type="scientific">Lysobacter silvisoli</name>
    <dbReference type="NCBI Taxonomy" id="2293254"/>
    <lineage>
        <taxon>Bacteria</taxon>
        <taxon>Pseudomonadati</taxon>
        <taxon>Pseudomonadota</taxon>
        <taxon>Gammaproteobacteria</taxon>
        <taxon>Lysobacterales</taxon>
        <taxon>Lysobacteraceae</taxon>
        <taxon>Lysobacter</taxon>
    </lineage>
</organism>
<feature type="chain" id="PRO_5016770701" evidence="1">
    <location>
        <begin position="21"/>
        <end position="911"/>
    </location>
</feature>
<keyword evidence="1" id="KW-0732">Signal</keyword>
<reference evidence="4 5" key="1">
    <citation type="submission" date="2018-08" db="EMBL/GenBank/DDBJ databases">
        <title>Lysobacter sp. zong2l5, whole genome shotgun sequence.</title>
        <authorList>
            <person name="Zhang X."/>
            <person name="Feng G."/>
            <person name="Zhu H."/>
        </authorList>
    </citation>
    <scope>NUCLEOTIDE SEQUENCE [LARGE SCALE GENOMIC DNA]</scope>
    <source>
        <strain evidence="5">zong2l5</strain>
    </source>
</reference>
<dbReference type="InterPro" id="IPR011249">
    <property type="entry name" value="Metalloenz_LuxS/M16"/>
</dbReference>
<dbReference type="InterPro" id="IPR011765">
    <property type="entry name" value="Pept_M16_N"/>
</dbReference>
<evidence type="ECO:0000256" key="1">
    <source>
        <dbReference type="SAM" id="SignalP"/>
    </source>
</evidence>
<dbReference type="SUPFAM" id="SSF63411">
    <property type="entry name" value="LuxS/MPP-like metallohydrolase"/>
    <property type="match status" value="4"/>
</dbReference>
<feature type="domain" description="Peptidase M16 C-terminal" evidence="3">
    <location>
        <begin position="648"/>
        <end position="807"/>
    </location>
</feature>
<dbReference type="PANTHER" id="PTHR11851">
    <property type="entry name" value="METALLOPROTEASE"/>
    <property type="match status" value="1"/>
</dbReference>
<feature type="domain" description="Peptidase M16 C-terminal" evidence="3">
    <location>
        <begin position="206"/>
        <end position="380"/>
    </location>
</feature>
<gene>
    <name evidence="4" type="ORF">DX914_09210</name>
</gene>
<dbReference type="Pfam" id="PF05193">
    <property type="entry name" value="Peptidase_M16_C"/>
    <property type="match status" value="2"/>
</dbReference>
<dbReference type="RefSeq" id="WP_115858683.1">
    <property type="nucleotide sequence ID" value="NZ_QTSU01000001.1"/>
</dbReference>